<proteinExistence type="inferred from homology"/>
<sequence length="248" mass="26167">MRPTIAALSTAALLLAGPSLAQSNELAFSLRGGVAAAPAYPGADEYEVGPDLGFSFGSLEWAGRSFGGVDRTGPALRGSFRYLGERDDEDYPELAGLEDVDPALELGLGVIYRQPSWQAFADVRRGFGGHEGTVGELGADLILRPGAKTTVTAGPRLSFGDGAYAGTYFGVAEAEADASAFEAFDAEGGLLGAGFEVVHTYRLNDDWAVESGIGYERLMNDAADSPITRDEDQFSVRVGISRAIRLNF</sequence>
<evidence type="ECO:0000256" key="2">
    <source>
        <dbReference type="ARBA" id="ARBA00005722"/>
    </source>
</evidence>
<reference evidence="7 8" key="1">
    <citation type="submission" date="2018-03" db="EMBL/GenBank/DDBJ databases">
        <title>Genomic Encyclopedia of Archaeal and Bacterial Type Strains, Phase II (KMG-II): from individual species to whole genera.</title>
        <authorList>
            <person name="Goeker M."/>
        </authorList>
    </citation>
    <scope>NUCLEOTIDE SEQUENCE [LARGE SCALE GENOMIC DNA]</scope>
    <source>
        <strain evidence="7 8">DSM 29318</strain>
    </source>
</reference>
<evidence type="ECO:0000256" key="6">
    <source>
        <dbReference type="SAM" id="SignalP"/>
    </source>
</evidence>
<comment type="subcellular location">
    <subcellularLocation>
        <location evidence="1">Cell outer membrane</location>
    </subcellularLocation>
</comment>
<protein>
    <submittedName>
        <fullName evidence="7">Outer membrane protein</fullName>
    </submittedName>
</protein>
<dbReference type="RefSeq" id="WP_106159161.1">
    <property type="nucleotide sequence ID" value="NZ_PVTT01000001.1"/>
</dbReference>
<dbReference type="OrthoDB" id="5462484at2"/>
<dbReference type="PANTHER" id="PTHR38776">
    <property type="entry name" value="MLTA-INTERACTING PROTEIN-RELATED"/>
    <property type="match status" value="1"/>
</dbReference>
<dbReference type="Proteomes" id="UP000238801">
    <property type="component" value="Unassembled WGS sequence"/>
</dbReference>
<evidence type="ECO:0000313" key="8">
    <source>
        <dbReference type="Proteomes" id="UP000238801"/>
    </source>
</evidence>
<keyword evidence="3 6" id="KW-0732">Signal</keyword>
<keyword evidence="8" id="KW-1185">Reference proteome</keyword>
<accession>A0A2T0X6Y8</accession>
<organism evidence="7 8">
    <name type="scientific">Hasllibacter halocynthiae</name>
    <dbReference type="NCBI Taxonomy" id="595589"/>
    <lineage>
        <taxon>Bacteria</taxon>
        <taxon>Pseudomonadati</taxon>
        <taxon>Pseudomonadota</taxon>
        <taxon>Alphaproteobacteria</taxon>
        <taxon>Rhodobacterales</taxon>
        <taxon>Roseobacteraceae</taxon>
        <taxon>Hasllibacter</taxon>
    </lineage>
</organism>
<evidence type="ECO:0000256" key="4">
    <source>
        <dbReference type="ARBA" id="ARBA00023136"/>
    </source>
</evidence>
<dbReference type="Pfam" id="PF06629">
    <property type="entry name" value="MipA"/>
    <property type="match status" value="1"/>
</dbReference>
<comment type="similarity">
    <text evidence="2">Belongs to the MipA/OmpV family.</text>
</comment>
<evidence type="ECO:0000256" key="3">
    <source>
        <dbReference type="ARBA" id="ARBA00022729"/>
    </source>
</evidence>
<feature type="chain" id="PRO_5015455404" evidence="6">
    <location>
        <begin position="22"/>
        <end position="248"/>
    </location>
</feature>
<gene>
    <name evidence="7" type="ORF">BCF33_0281</name>
</gene>
<comment type="caution">
    <text evidence="7">The sequence shown here is derived from an EMBL/GenBank/DDBJ whole genome shotgun (WGS) entry which is preliminary data.</text>
</comment>
<dbReference type="PANTHER" id="PTHR38776:SF1">
    <property type="entry name" value="MLTA-INTERACTING PROTEIN-RELATED"/>
    <property type="match status" value="1"/>
</dbReference>
<dbReference type="InterPro" id="IPR010583">
    <property type="entry name" value="MipA"/>
</dbReference>
<feature type="signal peptide" evidence="6">
    <location>
        <begin position="1"/>
        <end position="21"/>
    </location>
</feature>
<keyword evidence="5" id="KW-0998">Cell outer membrane</keyword>
<dbReference type="AlphaFoldDB" id="A0A2T0X6Y8"/>
<name>A0A2T0X6Y8_9RHOB</name>
<evidence type="ECO:0000313" key="7">
    <source>
        <dbReference type="EMBL" id="PRY94687.1"/>
    </source>
</evidence>
<dbReference type="EMBL" id="PVTT01000001">
    <property type="protein sequence ID" value="PRY94687.1"/>
    <property type="molecule type" value="Genomic_DNA"/>
</dbReference>
<evidence type="ECO:0000256" key="5">
    <source>
        <dbReference type="ARBA" id="ARBA00023237"/>
    </source>
</evidence>
<evidence type="ECO:0000256" key="1">
    <source>
        <dbReference type="ARBA" id="ARBA00004442"/>
    </source>
</evidence>
<dbReference type="GO" id="GO:0009279">
    <property type="term" value="C:cell outer membrane"/>
    <property type="evidence" value="ECO:0007669"/>
    <property type="project" value="UniProtKB-SubCell"/>
</dbReference>
<keyword evidence="4" id="KW-0472">Membrane</keyword>